<accession>A0AAV8HME2</accession>
<dbReference type="PANTHER" id="PTHR37375:SF1">
    <property type="entry name" value="DUF2470 DOMAIN-CONTAINING PROTEIN"/>
    <property type="match status" value="1"/>
</dbReference>
<name>A0AAV8HME2_9POAL</name>
<reference evidence="1" key="1">
    <citation type="submission" date="2022-08" db="EMBL/GenBank/DDBJ databases">
        <authorList>
            <person name="Marques A."/>
        </authorList>
    </citation>
    <scope>NUCLEOTIDE SEQUENCE</scope>
    <source>
        <strain evidence="1">RhyPub2mFocal</strain>
        <tissue evidence="1">Leaves</tissue>
    </source>
</reference>
<dbReference type="Gene3D" id="3.20.180.10">
    <property type="entry name" value="PNP-oxidase-like"/>
    <property type="match status" value="1"/>
</dbReference>
<dbReference type="InterPro" id="IPR012349">
    <property type="entry name" value="Split_barrel_FMN-bd"/>
</dbReference>
<proteinExistence type="predicted"/>
<gene>
    <name evidence="1" type="ORF">LUZ62_029362</name>
</gene>
<dbReference type="SUPFAM" id="SSF50475">
    <property type="entry name" value="FMN-binding split barrel"/>
    <property type="match status" value="1"/>
</dbReference>
<dbReference type="EMBL" id="JAMFTS010000001">
    <property type="protein sequence ID" value="KAJ4816796.1"/>
    <property type="molecule type" value="Genomic_DNA"/>
</dbReference>
<organism evidence="1 2">
    <name type="scientific">Rhynchospora pubera</name>
    <dbReference type="NCBI Taxonomy" id="906938"/>
    <lineage>
        <taxon>Eukaryota</taxon>
        <taxon>Viridiplantae</taxon>
        <taxon>Streptophyta</taxon>
        <taxon>Embryophyta</taxon>
        <taxon>Tracheophyta</taxon>
        <taxon>Spermatophyta</taxon>
        <taxon>Magnoliopsida</taxon>
        <taxon>Liliopsida</taxon>
        <taxon>Poales</taxon>
        <taxon>Cyperaceae</taxon>
        <taxon>Cyperoideae</taxon>
        <taxon>Rhynchosporeae</taxon>
        <taxon>Rhynchospora</taxon>
    </lineage>
</organism>
<dbReference type="InterPro" id="IPR037119">
    <property type="entry name" value="Haem_oxidase_HugZ-like_sf"/>
</dbReference>
<comment type="caution">
    <text evidence="1">The sequence shown here is derived from an EMBL/GenBank/DDBJ whole genome shotgun (WGS) entry which is preliminary data.</text>
</comment>
<evidence type="ECO:0000313" key="1">
    <source>
        <dbReference type="EMBL" id="KAJ4816796.1"/>
    </source>
</evidence>
<sequence>MKTKAPVLSFAQRCRNILASNWEAHLHTIKTDAKGSKGAIHSSKVHYMFHRGRPLLLVPEGDLHNMNTIIDERGSLSVCSNVPGPLMTLLRSLKKLTARVAMTGDVIPVKDKKVQAVIDSLNKSVLLEHKIASKFSHSVSAILTSAGPRCNSRSEGLQNILNQIQSYNLYKFHIGSCAYMDGSNDTHDVDLEDLEEPKSDLLFPFSAKLIDGINQSQTRRRALMLFCFEYFNAIARDALMLSIDQNGFDVLAKVPQTLNSTGDSQQYQYHWKEFRFNFKEEAADIESFCRMLVELEEEALQHVKSYSGLG</sequence>
<dbReference type="AlphaFoldDB" id="A0AAV8HME2"/>
<dbReference type="Gene3D" id="2.30.110.10">
    <property type="entry name" value="Electron Transport, Fmn-binding Protein, Chain A"/>
    <property type="match status" value="1"/>
</dbReference>
<evidence type="ECO:0000313" key="2">
    <source>
        <dbReference type="Proteomes" id="UP001140206"/>
    </source>
</evidence>
<dbReference type="PANTHER" id="PTHR37375">
    <property type="entry name" value="EXPRESSED PROTEIN"/>
    <property type="match status" value="1"/>
</dbReference>
<protein>
    <submittedName>
        <fullName evidence="1">Uncharacterized protein</fullName>
    </submittedName>
</protein>
<dbReference type="Proteomes" id="UP001140206">
    <property type="component" value="Chromosome 1"/>
</dbReference>
<keyword evidence="2" id="KW-1185">Reference proteome</keyword>